<keyword evidence="6 12" id="KW-0067">ATP-binding</keyword>
<dbReference type="Gene3D" id="3.40.50.300">
    <property type="entry name" value="P-loop containing nucleotide triphosphate hydrolases"/>
    <property type="match status" value="1"/>
</dbReference>
<dbReference type="GO" id="GO:0015421">
    <property type="term" value="F:ABC-type oligopeptide transporter activity"/>
    <property type="evidence" value="ECO:0007669"/>
    <property type="project" value="TreeGrafter"/>
</dbReference>
<dbReference type="InterPro" id="IPR027417">
    <property type="entry name" value="P-loop_NTPase"/>
</dbReference>
<keyword evidence="5" id="KW-0547">Nucleotide-binding</keyword>
<dbReference type="InterPro" id="IPR003593">
    <property type="entry name" value="AAA+_ATPase"/>
</dbReference>
<dbReference type="EC" id="3.6.3.-" evidence="12"/>
<dbReference type="InterPro" id="IPR039421">
    <property type="entry name" value="Type_1_exporter"/>
</dbReference>
<feature type="transmembrane region" description="Helical" evidence="9">
    <location>
        <begin position="127"/>
        <end position="151"/>
    </location>
</feature>
<comment type="subcellular location">
    <subcellularLocation>
        <location evidence="1">Cell membrane</location>
        <topology evidence="1">Multi-pass membrane protein</topology>
    </subcellularLocation>
</comment>
<evidence type="ECO:0000256" key="9">
    <source>
        <dbReference type="SAM" id="Phobius"/>
    </source>
</evidence>
<feature type="transmembrane region" description="Helical" evidence="9">
    <location>
        <begin position="157"/>
        <end position="179"/>
    </location>
</feature>
<dbReference type="FunFam" id="1.20.1560.10:FF:000040">
    <property type="entry name" value="Multidrug ABC transporter ATP-binding protein"/>
    <property type="match status" value="1"/>
</dbReference>
<evidence type="ECO:0000256" key="5">
    <source>
        <dbReference type="ARBA" id="ARBA00022741"/>
    </source>
</evidence>
<keyword evidence="8 9" id="KW-0472">Membrane</keyword>
<dbReference type="Gene3D" id="1.20.1560.10">
    <property type="entry name" value="ABC transporter type 1, transmembrane domain"/>
    <property type="match status" value="1"/>
</dbReference>
<gene>
    <name evidence="12" type="ORF">NCTC7807_05909</name>
</gene>
<dbReference type="GO" id="GO:0005524">
    <property type="term" value="F:ATP binding"/>
    <property type="evidence" value="ECO:0007669"/>
    <property type="project" value="UniProtKB-KW"/>
</dbReference>
<evidence type="ECO:0000259" key="11">
    <source>
        <dbReference type="PROSITE" id="PS50929"/>
    </source>
</evidence>
<dbReference type="GO" id="GO:0005886">
    <property type="term" value="C:plasma membrane"/>
    <property type="evidence" value="ECO:0007669"/>
    <property type="project" value="UniProtKB-SubCell"/>
</dbReference>
<dbReference type="FunFam" id="3.40.50.300:FF:000854">
    <property type="entry name" value="Multidrug ABC transporter ATP-binding protein"/>
    <property type="match status" value="1"/>
</dbReference>
<feature type="transmembrane region" description="Helical" evidence="9">
    <location>
        <begin position="16"/>
        <end position="34"/>
    </location>
</feature>
<dbReference type="PROSITE" id="PS00211">
    <property type="entry name" value="ABC_TRANSPORTER_1"/>
    <property type="match status" value="1"/>
</dbReference>
<dbReference type="Pfam" id="PF00005">
    <property type="entry name" value="ABC_tran"/>
    <property type="match status" value="1"/>
</dbReference>
<evidence type="ECO:0000256" key="7">
    <source>
        <dbReference type="ARBA" id="ARBA00022989"/>
    </source>
</evidence>
<dbReference type="SUPFAM" id="SSF52540">
    <property type="entry name" value="P-loop containing nucleoside triphosphate hydrolases"/>
    <property type="match status" value="1"/>
</dbReference>
<dbReference type="InterPro" id="IPR036640">
    <property type="entry name" value="ABC1_TM_sf"/>
</dbReference>
<evidence type="ECO:0000256" key="2">
    <source>
        <dbReference type="ARBA" id="ARBA00022448"/>
    </source>
</evidence>
<feature type="transmembrane region" description="Helical" evidence="9">
    <location>
        <begin position="271"/>
        <end position="298"/>
    </location>
</feature>
<accession>A0A380PD12</accession>
<keyword evidence="7 9" id="KW-1133">Transmembrane helix</keyword>
<keyword evidence="3" id="KW-1003">Cell membrane</keyword>
<evidence type="ECO:0000313" key="13">
    <source>
        <dbReference type="Proteomes" id="UP000254150"/>
    </source>
</evidence>
<dbReference type="SUPFAM" id="SSF90123">
    <property type="entry name" value="ABC transporter transmembrane region"/>
    <property type="match status" value="1"/>
</dbReference>
<protein>
    <submittedName>
        <fullName evidence="12">ABC transporter ATP-binding protein</fullName>
        <ecNumber evidence="12">3.6.3.-</ecNumber>
    </submittedName>
</protein>
<name>A0A380PD12_STRGR</name>
<feature type="domain" description="ABC transporter" evidence="10">
    <location>
        <begin position="336"/>
        <end position="569"/>
    </location>
</feature>
<dbReference type="PROSITE" id="PS50929">
    <property type="entry name" value="ABC_TM1F"/>
    <property type="match status" value="1"/>
</dbReference>
<sequence>MLIRLLRTYLRPYQKPIASVVVLQLLQTCAALYLPSLNADIIDRGVVRGDTGTILGLGAVMLAVTLVQMAGNIGAVYFGARTAAALGRDLRAAVFDRVQSFSARELNGFGAPSLITRTTNDVQQVQMLALMTFTLMVTAPIMCVGGVIMALGQDVPLSGVLLAVLPVMGLSVGLVVWRLRPLFRSMQKRLDTVNRVLREQITGNRVIRAFVRDRYETERFGRANTGLTDVSLGTGRLLALMFPLVMLVVNLSSLAVVWFGAHRIDSGAMEIGSLTAFLAYLMQIVMSVMMATFMFMMVPRAEVCAERIQEVLGTSSSVVPPTEPVRDLPGRGTLEMRAAGFRYPGAEEWVLRDVELFAGPGETTAVIGSTGSGKTTLLGLAARLVDPVEGEVLVDGVDIRRIDPALLARTVGLVPQKPYLFSGTVASNLRYGNPAASDEELWHALEVAQAKEFVERLEGGLEAPVSQGGTNVSGGQRQRLAIARTLVQRPEIYLFDDSFSALDYATDAALRGALRTETAEAAVVIVAQRVSTIRDADRIVVLDEGRVVAVGRHRELMERDETYREIVLSQLTEAEAA</sequence>
<reference evidence="12 13" key="1">
    <citation type="submission" date="2018-06" db="EMBL/GenBank/DDBJ databases">
        <authorList>
            <consortium name="Pathogen Informatics"/>
            <person name="Doyle S."/>
        </authorList>
    </citation>
    <scope>NUCLEOTIDE SEQUENCE [LARGE SCALE GENOMIC DNA]</scope>
    <source>
        <strain evidence="12 13">NCTC7807</strain>
    </source>
</reference>
<dbReference type="InterPro" id="IPR003439">
    <property type="entry name" value="ABC_transporter-like_ATP-bd"/>
</dbReference>
<dbReference type="RefSeq" id="WP_115069926.1">
    <property type="nucleotide sequence ID" value="NZ_UHID01000009.1"/>
</dbReference>
<dbReference type="PANTHER" id="PTHR43394:SF1">
    <property type="entry name" value="ATP-BINDING CASSETTE SUB-FAMILY B MEMBER 10, MITOCHONDRIAL"/>
    <property type="match status" value="1"/>
</dbReference>
<evidence type="ECO:0000256" key="3">
    <source>
        <dbReference type="ARBA" id="ARBA00022475"/>
    </source>
</evidence>
<dbReference type="CDD" id="cd18548">
    <property type="entry name" value="ABC_6TM_Tm287_like"/>
    <property type="match status" value="1"/>
</dbReference>
<feature type="transmembrane region" description="Helical" evidence="9">
    <location>
        <begin position="54"/>
        <end position="78"/>
    </location>
</feature>
<keyword evidence="12" id="KW-0378">Hydrolase</keyword>
<dbReference type="GO" id="GO:0016887">
    <property type="term" value="F:ATP hydrolysis activity"/>
    <property type="evidence" value="ECO:0007669"/>
    <property type="project" value="InterPro"/>
</dbReference>
<keyword evidence="2" id="KW-0813">Transport</keyword>
<evidence type="ECO:0000259" key="10">
    <source>
        <dbReference type="PROSITE" id="PS50893"/>
    </source>
</evidence>
<dbReference type="EMBL" id="UHID01000009">
    <property type="protein sequence ID" value="SUP62734.1"/>
    <property type="molecule type" value="Genomic_DNA"/>
</dbReference>
<dbReference type="Pfam" id="PF00664">
    <property type="entry name" value="ABC_membrane"/>
    <property type="match status" value="1"/>
</dbReference>
<evidence type="ECO:0000313" key="12">
    <source>
        <dbReference type="EMBL" id="SUP62734.1"/>
    </source>
</evidence>
<feature type="domain" description="ABC transmembrane type-1" evidence="11">
    <location>
        <begin position="20"/>
        <end position="300"/>
    </location>
</feature>
<dbReference type="Proteomes" id="UP000254150">
    <property type="component" value="Unassembled WGS sequence"/>
</dbReference>
<dbReference type="PANTHER" id="PTHR43394">
    <property type="entry name" value="ATP-DEPENDENT PERMEASE MDL1, MITOCHONDRIAL"/>
    <property type="match status" value="1"/>
</dbReference>
<feature type="transmembrane region" description="Helical" evidence="9">
    <location>
        <begin position="237"/>
        <end position="259"/>
    </location>
</feature>
<evidence type="ECO:0000256" key="4">
    <source>
        <dbReference type="ARBA" id="ARBA00022692"/>
    </source>
</evidence>
<dbReference type="SMART" id="SM00382">
    <property type="entry name" value="AAA"/>
    <property type="match status" value="1"/>
</dbReference>
<proteinExistence type="predicted"/>
<dbReference type="PROSITE" id="PS50893">
    <property type="entry name" value="ABC_TRANSPORTER_2"/>
    <property type="match status" value="1"/>
</dbReference>
<keyword evidence="4 9" id="KW-0812">Transmembrane</keyword>
<dbReference type="InterPro" id="IPR011527">
    <property type="entry name" value="ABC1_TM_dom"/>
</dbReference>
<evidence type="ECO:0000256" key="1">
    <source>
        <dbReference type="ARBA" id="ARBA00004651"/>
    </source>
</evidence>
<dbReference type="InterPro" id="IPR017871">
    <property type="entry name" value="ABC_transporter-like_CS"/>
</dbReference>
<dbReference type="AlphaFoldDB" id="A0A380PD12"/>
<organism evidence="12 13">
    <name type="scientific">Streptomyces griseus</name>
    <dbReference type="NCBI Taxonomy" id="1911"/>
    <lineage>
        <taxon>Bacteria</taxon>
        <taxon>Bacillati</taxon>
        <taxon>Actinomycetota</taxon>
        <taxon>Actinomycetes</taxon>
        <taxon>Kitasatosporales</taxon>
        <taxon>Streptomycetaceae</taxon>
        <taxon>Streptomyces</taxon>
    </lineage>
</organism>
<evidence type="ECO:0000256" key="8">
    <source>
        <dbReference type="ARBA" id="ARBA00023136"/>
    </source>
</evidence>
<evidence type="ECO:0000256" key="6">
    <source>
        <dbReference type="ARBA" id="ARBA00022840"/>
    </source>
</evidence>